<evidence type="ECO:0000256" key="3">
    <source>
        <dbReference type="RuleBase" id="RU003476"/>
    </source>
</evidence>
<evidence type="ECO:0000256" key="2">
    <source>
        <dbReference type="ARBA" id="ARBA00022801"/>
    </source>
</evidence>
<evidence type="ECO:0000313" key="5">
    <source>
        <dbReference type="EMBL" id="KON82868.1"/>
    </source>
</evidence>
<dbReference type="InterPro" id="IPR036388">
    <property type="entry name" value="WH-like_DNA-bd_sf"/>
</dbReference>
<evidence type="ECO:0000256" key="1">
    <source>
        <dbReference type="ARBA" id="ARBA00005582"/>
    </source>
</evidence>
<dbReference type="InterPro" id="IPR020084">
    <property type="entry name" value="NUDIX_hydrolase_CS"/>
</dbReference>
<keyword evidence="6" id="KW-1185">Reference proteome</keyword>
<dbReference type="PANTHER" id="PTHR43736:SF1">
    <property type="entry name" value="DIHYDRONEOPTERIN TRIPHOSPHATE DIPHOSPHATASE"/>
    <property type="match status" value="1"/>
</dbReference>
<dbReference type="PATRIC" id="fig|189381.12.peg.3230"/>
<sequence>MNHTTSSHTNQPSFITPDGYTSDIAVFTIDLHYPEEHKPPVPTLKILLIKRSEFNLEGEPNIEAGKWALPGGFVRPQETADEAAIRELKEEAGVDRIHLKHFAVYDAPGRDPRGWILSNAFYAIVKAGYLAGRTASEDAAEVELFTWEEALELDLAFDHRDMLNDAFRMIQVEMLQTTVAKEFLPEAFTLSELRSLLLLMTDDPGIANVSAFNRDAPKYPFLEPVTDREGNVKTTTRTAKRATRLFRFRGEAPAPSIY</sequence>
<dbReference type="InterPro" id="IPR000086">
    <property type="entry name" value="NUDIX_hydrolase_dom"/>
</dbReference>
<dbReference type="InterPro" id="IPR020476">
    <property type="entry name" value="Nudix_hydrolase"/>
</dbReference>
<accession>A0A0M0FZC4</accession>
<gene>
    <name evidence="5" type="ORF">AF331_18630</name>
</gene>
<proteinExistence type="inferred from homology"/>
<feature type="domain" description="Nudix hydrolase" evidence="4">
    <location>
        <begin position="22"/>
        <end position="167"/>
    </location>
</feature>
<dbReference type="STRING" id="189381.GCA_900166615_00500"/>
<protein>
    <submittedName>
        <fullName evidence="5">ADP-ribose pyrophosphatase</fullName>
    </submittedName>
</protein>
<name>A0A0M0FZC4_9BACI</name>
<comment type="similarity">
    <text evidence="1 3">Belongs to the Nudix hydrolase family.</text>
</comment>
<dbReference type="Pfam" id="PF00293">
    <property type="entry name" value="NUDIX"/>
    <property type="match status" value="1"/>
</dbReference>
<dbReference type="RefSeq" id="WP_053429522.1">
    <property type="nucleotide sequence ID" value="NZ_JAUKEH010000003.1"/>
</dbReference>
<dbReference type="PANTHER" id="PTHR43736">
    <property type="entry name" value="ADP-RIBOSE PYROPHOSPHATASE"/>
    <property type="match status" value="1"/>
</dbReference>
<organism evidence="5 6">
    <name type="scientific">Rossellomorea marisflavi</name>
    <dbReference type="NCBI Taxonomy" id="189381"/>
    <lineage>
        <taxon>Bacteria</taxon>
        <taxon>Bacillati</taxon>
        <taxon>Bacillota</taxon>
        <taxon>Bacilli</taxon>
        <taxon>Bacillales</taxon>
        <taxon>Bacillaceae</taxon>
        <taxon>Rossellomorea</taxon>
    </lineage>
</organism>
<dbReference type="SUPFAM" id="SSF46785">
    <property type="entry name" value="Winged helix' DNA-binding domain"/>
    <property type="match status" value="1"/>
</dbReference>
<dbReference type="GO" id="GO:0016787">
    <property type="term" value="F:hydrolase activity"/>
    <property type="evidence" value="ECO:0007669"/>
    <property type="project" value="UniProtKB-KW"/>
</dbReference>
<dbReference type="Gene3D" id="1.10.10.10">
    <property type="entry name" value="Winged helix-like DNA-binding domain superfamily/Winged helix DNA-binding domain"/>
    <property type="match status" value="1"/>
</dbReference>
<dbReference type="InterPro" id="IPR036390">
    <property type="entry name" value="WH_DNA-bd_sf"/>
</dbReference>
<dbReference type="PRINTS" id="PR00502">
    <property type="entry name" value="NUDIXFAMILY"/>
</dbReference>
<evidence type="ECO:0000259" key="4">
    <source>
        <dbReference type="PROSITE" id="PS51462"/>
    </source>
</evidence>
<dbReference type="SUPFAM" id="SSF55811">
    <property type="entry name" value="Nudix"/>
    <property type="match status" value="1"/>
</dbReference>
<dbReference type="Gene3D" id="3.90.79.10">
    <property type="entry name" value="Nucleoside Triphosphate Pyrophosphohydrolase"/>
    <property type="match status" value="1"/>
</dbReference>
<dbReference type="PROSITE" id="PS00893">
    <property type="entry name" value="NUDIX_BOX"/>
    <property type="match status" value="1"/>
</dbReference>
<keyword evidence="2 3" id="KW-0378">Hydrolase</keyword>
<comment type="caution">
    <text evidence="5">The sequence shown here is derived from an EMBL/GenBank/DDBJ whole genome shotgun (WGS) entry which is preliminary data.</text>
</comment>
<evidence type="ECO:0000313" key="6">
    <source>
        <dbReference type="Proteomes" id="UP000037405"/>
    </source>
</evidence>
<dbReference type="PROSITE" id="PS51462">
    <property type="entry name" value="NUDIX"/>
    <property type="match status" value="1"/>
</dbReference>
<dbReference type="CDD" id="cd18873">
    <property type="entry name" value="NUDIX_NadM_like"/>
    <property type="match status" value="1"/>
</dbReference>
<dbReference type="AlphaFoldDB" id="A0A0M0FZC4"/>
<dbReference type="OrthoDB" id="9786141at2"/>
<dbReference type="InterPro" id="IPR015797">
    <property type="entry name" value="NUDIX_hydrolase-like_dom_sf"/>
</dbReference>
<dbReference type="EMBL" id="LGUE01000008">
    <property type="protein sequence ID" value="KON82868.1"/>
    <property type="molecule type" value="Genomic_DNA"/>
</dbReference>
<dbReference type="Proteomes" id="UP000037405">
    <property type="component" value="Unassembled WGS sequence"/>
</dbReference>
<reference evidence="6" key="1">
    <citation type="submission" date="2015-07" db="EMBL/GenBank/DDBJ databases">
        <title>Fjat-14235 jcm11544.</title>
        <authorList>
            <person name="Liu B."/>
            <person name="Wang J."/>
            <person name="Zhu Y."/>
            <person name="Liu G."/>
            <person name="Chen Q."/>
            <person name="Chen Z."/>
            <person name="Lan J."/>
            <person name="Che J."/>
            <person name="Ge C."/>
            <person name="Shi H."/>
            <person name="Pan Z."/>
            <person name="Liu X."/>
        </authorList>
    </citation>
    <scope>NUCLEOTIDE SEQUENCE [LARGE SCALE GENOMIC DNA]</scope>
    <source>
        <strain evidence="6">JCM 11544</strain>
    </source>
</reference>